<dbReference type="SUPFAM" id="SSF69572">
    <property type="entry name" value="Activating enzymes of the ubiquitin-like proteins"/>
    <property type="match status" value="1"/>
</dbReference>
<keyword evidence="2" id="KW-0808">Transferase</keyword>
<dbReference type="InterPro" id="IPR035985">
    <property type="entry name" value="Ubiquitin-activating_enz"/>
</dbReference>
<evidence type="ECO:0000259" key="1">
    <source>
        <dbReference type="Pfam" id="PF00899"/>
    </source>
</evidence>
<dbReference type="PANTHER" id="PTHR43267">
    <property type="entry name" value="TRNA THREONYLCARBAMOYLADENOSINE DEHYDRATASE"/>
    <property type="match status" value="1"/>
</dbReference>
<organism evidence="2 3">
    <name type="scientific">Alkalimonas mucilaginosa</name>
    <dbReference type="NCBI Taxonomy" id="3057676"/>
    <lineage>
        <taxon>Bacteria</taxon>
        <taxon>Pseudomonadati</taxon>
        <taxon>Pseudomonadota</taxon>
        <taxon>Gammaproteobacteria</taxon>
        <taxon>Alkalimonas</taxon>
    </lineage>
</organism>
<evidence type="ECO:0000313" key="2">
    <source>
        <dbReference type="EMBL" id="MEE2022884.1"/>
    </source>
</evidence>
<dbReference type="Pfam" id="PF00899">
    <property type="entry name" value="ThiF"/>
    <property type="match status" value="1"/>
</dbReference>
<reference evidence="2 3" key="1">
    <citation type="submission" date="2023-06" db="EMBL/GenBank/DDBJ databases">
        <title>Alkalimonas sp., MEB004 an alkaliphilic bacterium isolated from Lonar Lake, India.</title>
        <authorList>
            <person name="Joshi A."/>
            <person name="Thite S."/>
        </authorList>
    </citation>
    <scope>NUCLEOTIDE SEQUENCE [LARGE SCALE GENOMIC DNA]</scope>
    <source>
        <strain evidence="2 3">MEB004</strain>
    </source>
</reference>
<dbReference type="RefSeq" id="WP_330086242.1">
    <property type="nucleotide sequence ID" value="NZ_JAUGZK010000001.1"/>
</dbReference>
<dbReference type="NCBIfam" id="NF006077">
    <property type="entry name" value="PRK08223.1"/>
    <property type="match status" value="1"/>
</dbReference>
<sequence>MFNYQEAFSRNIGWVTQQEQEQLRQSKVAIGGLGGVGGDHAIVCARLGIGSFHISDLDHYDIANFNRQAGACMATVGRAKAEVMEETLRGINPDAQIKNFTSGVTDDNLEDFLDGVDVYIDSLDIFALEIRRKVFRRCYEKGIPAITAAPMGMGTSMLVFRPGGMSFDDYFHIQDPQPGDSQQRKDEIFRDNIIRFVIGVSPSLQQRHYLVERSSVNFLRKKVPSTCMGISLAAGVLCTNVLKLLLQRGDVIYAPRGLHFDAYRNKLIKTWRPGGNRNPLQKFMFRTLKRLVSHD</sequence>
<dbReference type="PANTHER" id="PTHR43267:SF1">
    <property type="entry name" value="TRNA THREONYLCARBAMOYLADENOSINE DEHYDRATASE"/>
    <property type="match status" value="1"/>
</dbReference>
<feature type="domain" description="THIF-type NAD/FAD binding fold" evidence="1">
    <location>
        <begin position="9"/>
        <end position="278"/>
    </location>
</feature>
<dbReference type="Gene3D" id="3.40.50.720">
    <property type="entry name" value="NAD(P)-binding Rossmann-like Domain"/>
    <property type="match status" value="1"/>
</dbReference>
<protein>
    <submittedName>
        <fullName evidence="2">ThiF family adenylyltransferase</fullName>
    </submittedName>
</protein>
<accession>A0ABU7JB45</accession>
<keyword evidence="2" id="KW-0548">Nucleotidyltransferase</keyword>
<proteinExistence type="predicted"/>
<evidence type="ECO:0000313" key="3">
    <source>
        <dbReference type="Proteomes" id="UP001339167"/>
    </source>
</evidence>
<name>A0ABU7JB45_9GAMM</name>
<gene>
    <name evidence="2" type="ORF">QWF21_01390</name>
</gene>
<dbReference type="InterPro" id="IPR045886">
    <property type="entry name" value="ThiF/MoeB/HesA"/>
</dbReference>
<dbReference type="CDD" id="cd01483">
    <property type="entry name" value="E1_enzyme_family"/>
    <property type="match status" value="1"/>
</dbReference>
<dbReference type="GO" id="GO:0016779">
    <property type="term" value="F:nucleotidyltransferase activity"/>
    <property type="evidence" value="ECO:0007669"/>
    <property type="project" value="UniProtKB-KW"/>
</dbReference>
<comment type="caution">
    <text evidence="2">The sequence shown here is derived from an EMBL/GenBank/DDBJ whole genome shotgun (WGS) entry which is preliminary data.</text>
</comment>
<dbReference type="Proteomes" id="UP001339167">
    <property type="component" value="Unassembled WGS sequence"/>
</dbReference>
<dbReference type="EMBL" id="JAUGZK010000001">
    <property type="protein sequence ID" value="MEE2022884.1"/>
    <property type="molecule type" value="Genomic_DNA"/>
</dbReference>
<dbReference type="InterPro" id="IPR000594">
    <property type="entry name" value="ThiF_NAD_FAD-bd"/>
</dbReference>
<keyword evidence="3" id="KW-1185">Reference proteome</keyword>